<organism evidence="2 3">
    <name type="scientific">Sorghum bicolor</name>
    <name type="common">Sorghum</name>
    <name type="synonym">Sorghum vulgare</name>
    <dbReference type="NCBI Taxonomy" id="4558"/>
    <lineage>
        <taxon>Eukaryota</taxon>
        <taxon>Viridiplantae</taxon>
        <taxon>Streptophyta</taxon>
        <taxon>Embryophyta</taxon>
        <taxon>Tracheophyta</taxon>
        <taxon>Spermatophyta</taxon>
        <taxon>Magnoliopsida</taxon>
        <taxon>Liliopsida</taxon>
        <taxon>Poales</taxon>
        <taxon>Poaceae</taxon>
        <taxon>PACMAD clade</taxon>
        <taxon>Panicoideae</taxon>
        <taxon>Andropogonodae</taxon>
        <taxon>Andropogoneae</taxon>
        <taxon>Sorghinae</taxon>
        <taxon>Sorghum</taxon>
    </lineage>
</organism>
<reference evidence="2" key="2">
    <citation type="submission" date="2020-10" db="EMBL/GenBank/DDBJ databases">
        <authorList>
            <person name="Cooper E.A."/>
            <person name="Brenton Z.W."/>
            <person name="Flinn B.S."/>
            <person name="Jenkins J."/>
            <person name="Shu S."/>
            <person name="Flowers D."/>
            <person name="Luo F."/>
            <person name="Wang Y."/>
            <person name="Xia P."/>
            <person name="Barry K."/>
            <person name="Daum C."/>
            <person name="Lipzen A."/>
            <person name="Yoshinaga Y."/>
            <person name="Schmutz J."/>
            <person name="Saski C."/>
            <person name="Vermerris W."/>
            <person name="Kresovich S."/>
        </authorList>
    </citation>
    <scope>NUCLEOTIDE SEQUENCE</scope>
</reference>
<protein>
    <recommendedName>
        <fullName evidence="4">DUF834 domain-containing protein</fullName>
    </recommendedName>
</protein>
<comment type="caution">
    <text evidence="2">The sequence shown here is derived from an EMBL/GenBank/DDBJ whole genome shotgun (WGS) entry which is preliminary data.</text>
</comment>
<evidence type="ECO:0000313" key="3">
    <source>
        <dbReference type="Proteomes" id="UP000807115"/>
    </source>
</evidence>
<accession>A0A921QVM3</accession>
<gene>
    <name evidence="2" type="ORF">BDA96_06G288900</name>
</gene>
<proteinExistence type="predicted"/>
<dbReference type="AlphaFoldDB" id="A0A921QVM3"/>
<feature type="region of interest" description="Disordered" evidence="1">
    <location>
        <begin position="1"/>
        <end position="41"/>
    </location>
</feature>
<reference evidence="2" key="1">
    <citation type="journal article" date="2019" name="BMC Genomics">
        <title>A new reference genome for Sorghum bicolor reveals high levels of sequence similarity between sweet and grain genotypes: implications for the genetics of sugar metabolism.</title>
        <authorList>
            <person name="Cooper E.A."/>
            <person name="Brenton Z.W."/>
            <person name="Flinn B.S."/>
            <person name="Jenkins J."/>
            <person name="Shu S."/>
            <person name="Flowers D."/>
            <person name="Luo F."/>
            <person name="Wang Y."/>
            <person name="Xia P."/>
            <person name="Barry K."/>
            <person name="Daum C."/>
            <person name="Lipzen A."/>
            <person name="Yoshinaga Y."/>
            <person name="Schmutz J."/>
            <person name="Saski C."/>
            <person name="Vermerris W."/>
            <person name="Kresovich S."/>
        </authorList>
    </citation>
    <scope>NUCLEOTIDE SEQUENCE</scope>
</reference>
<evidence type="ECO:0008006" key="4">
    <source>
        <dbReference type="Google" id="ProtNLM"/>
    </source>
</evidence>
<sequence>MHATQRSVVVISSDDGRSKHARTRVGGSAGERDRSDRIGSAYPLGEAVGEGGVAAPVDAAVGGELPGPLRLKELQALVERAGVVERRRRGGRRRRGEEEERRGYRQGGRRLGRRRHQPRHAAGSTSS</sequence>
<feature type="compositionally biased region" description="Basic residues" evidence="1">
    <location>
        <begin position="107"/>
        <end position="119"/>
    </location>
</feature>
<evidence type="ECO:0000313" key="2">
    <source>
        <dbReference type="EMBL" id="KAG0528095.1"/>
    </source>
</evidence>
<name>A0A921QVM3_SORBI</name>
<dbReference type="EMBL" id="CM027685">
    <property type="protein sequence ID" value="KAG0528095.1"/>
    <property type="molecule type" value="Genomic_DNA"/>
</dbReference>
<feature type="region of interest" description="Disordered" evidence="1">
    <location>
        <begin position="82"/>
        <end position="127"/>
    </location>
</feature>
<dbReference type="Proteomes" id="UP000807115">
    <property type="component" value="Chromosome 6"/>
</dbReference>
<evidence type="ECO:0000256" key="1">
    <source>
        <dbReference type="SAM" id="MobiDB-lite"/>
    </source>
</evidence>